<dbReference type="AlphaFoldDB" id="A0A1G6IWC8"/>
<dbReference type="CDD" id="cd06170">
    <property type="entry name" value="LuxR_C_like"/>
    <property type="match status" value="1"/>
</dbReference>
<dbReference type="InterPro" id="IPR037522">
    <property type="entry name" value="HD_GYP_dom"/>
</dbReference>
<evidence type="ECO:0000313" key="2">
    <source>
        <dbReference type="Proteomes" id="UP000199467"/>
    </source>
</evidence>
<dbReference type="GO" id="GO:0006355">
    <property type="term" value="P:regulation of DNA-templated transcription"/>
    <property type="evidence" value="ECO:0007669"/>
    <property type="project" value="InterPro"/>
</dbReference>
<reference evidence="2" key="1">
    <citation type="submission" date="2016-10" db="EMBL/GenBank/DDBJ databases">
        <authorList>
            <person name="Varghese N."/>
            <person name="Submissions S."/>
        </authorList>
    </citation>
    <scope>NUCLEOTIDE SEQUENCE [LARGE SCALE GENOMIC DNA]</scope>
    <source>
        <strain evidence="2">DSM 26382</strain>
    </source>
</reference>
<dbReference type="PRINTS" id="PR00038">
    <property type="entry name" value="HTHLUXR"/>
</dbReference>
<name>A0A1G6IWC8_9GAMM</name>
<dbReference type="InterPro" id="IPR000792">
    <property type="entry name" value="Tscrpt_reg_LuxR_C"/>
</dbReference>
<sequence length="474" mass="50991">MNDAVALEDVMLALAMVGDLSMGQPIDQSRRTARLAQWLVQAGGGDQAQIDAARQVALLRWSGCTANADGFMHLLGDDVGGRRAMLAQTLDAAGQRAMLRTTPLAQVHCEIAGDIARTLALGVEVERGLRHIFECFDGSGRPLGLRHPDIPQVVYHVVLAGDLEILSRAHGLDAALEWIGAQGDRRYPAELVDLLSGHAADWLQALRTPEGVQPASGPEVSLTLVGDVIDLKLPWLAGYSRQAASLVRDAARLWGLPEDRLDMLAKAALIHGLGRAAVPNRIWSTPGPLLDGDLEAVRLVPYWTHRACSQIGGLNQAGQLAAHAYERLDGSGYFRSLSGDSLQIEHRLLSTALAWLALRGERPWRAAFSDEQASRVLLDEAEQGRFDPRACQAVISAAHGEQAPLVSKPGNGLLSERETQILQRISSGASNKEVARDLGISPSTVRTHVESVFRKLQCSTRAAATLKALTLGVI</sequence>
<keyword evidence="2" id="KW-1185">Reference proteome</keyword>
<dbReference type="Pfam" id="PF00196">
    <property type="entry name" value="GerE"/>
    <property type="match status" value="1"/>
</dbReference>
<dbReference type="PANTHER" id="PTHR45228:SF1">
    <property type="entry name" value="CYCLIC DI-GMP PHOSPHODIESTERASE TM_0186"/>
    <property type="match status" value="1"/>
</dbReference>
<dbReference type="PANTHER" id="PTHR45228">
    <property type="entry name" value="CYCLIC DI-GMP PHOSPHODIESTERASE TM_0186-RELATED"/>
    <property type="match status" value="1"/>
</dbReference>
<proteinExistence type="predicted"/>
<dbReference type="GO" id="GO:0003677">
    <property type="term" value="F:DNA binding"/>
    <property type="evidence" value="ECO:0007669"/>
    <property type="project" value="InterPro"/>
</dbReference>
<organism evidence="1 2">
    <name type="scientific">Ectopseudomonas chengduensis</name>
    <dbReference type="NCBI Taxonomy" id="489632"/>
    <lineage>
        <taxon>Bacteria</taxon>
        <taxon>Pseudomonadati</taxon>
        <taxon>Pseudomonadota</taxon>
        <taxon>Gammaproteobacteria</taxon>
        <taxon>Pseudomonadales</taxon>
        <taxon>Pseudomonadaceae</taxon>
        <taxon>Ectopseudomonas</taxon>
    </lineage>
</organism>
<protein>
    <submittedName>
        <fullName evidence="1">HD domain-containing protein</fullName>
    </submittedName>
</protein>
<dbReference type="Pfam" id="PF13487">
    <property type="entry name" value="HD_5"/>
    <property type="match status" value="1"/>
</dbReference>
<dbReference type="EMBL" id="FMZQ01000001">
    <property type="protein sequence ID" value="SDC10809.1"/>
    <property type="molecule type" value="Genomic_DNA"/>
</dbReference>
<dbReference type="PROSITE" id="PS50043">
    <property type="entry name" value="HTH_LUXR_2"/>
    <property type="match status" value="1"/>
</dbReference>
<dbReference type="InterPro" id="IPR036388">
    <property type="entry name" value="WH-like_DNA-bd_sf"/>
</dbReference>
<gene>
    <name evidence="1" type="ORF">SAMN05216576_101444</name>
</gene>
<dbReference type="Gene3D" id="1.10.3210.10">
    <property type="entry name" value="Hypothetical protein af1432"/>
    <property type="match status" value="2"/>
</dbReference>
<dbReference type="Proteomes" id="UP000199467">
    <property type="component" value="Unassembled WGS sequence"/>
</dbReference>
<dbReference type="InterPro" id="IPR016032">
    <property type="entry name" value="Sig_transdc_resp-reg_C-effctor"/>
</dbReference>
<dbReference type="PROSITE" id="PS00622">
    <property type="entry name" value="HTH_LUXR_1"/>
    <property type="match status" value="1"/>
</dbReference>
<accession>A0A1G6IWC8</accession>
<dbReference type="Gene3D" id="1.10.10.10">
    <property type="entry name" value="Winged helix-like DNA-binding domain superfamily/Winged helix DNA-binding domain"/>
    <property type="match status" value="1"/>
</dbReference>
<dbReference type="PROSITE" id="PS51832">
    <property type="entry name" value="HD_GYP"/>
    <property type="match status" value="1"/>
</dbReference>
<dbReference type="SMART" id="SM00421">
    <property type="entry name" value="HTH_LUXR"/>
    <property type="match status" value="1"/>
</dbReference>
<dbReference type="SUPFAM" id="SSF46894">
    <property type="entry name" value="C-terminal effector domain of the bipartite response regulators"/>
    <property type="match status" value="1"/>
</dbReference>
<dbReference type="RefSeq" id="WP_017676519.1">
    <property type="nucleotide sequence ID" value="NZ_FMZQ01000001.1"/>
</dbReference>
<evidence type="ECO:0000313" key="1">
    <source>
        <dbReference type="EMBL" id="SDC10809.1"/>
    </source>
</evidence>
<dbReference type="SUPFAM" id="SSF109604">
    <property type="entry name" value="HD-domain/PDEase-like"/>
    <property type="match status" value="1"/>
</dbReference>
<dbReference type="InterPro" id="IPR052020">
    <property type="entry name" value="Cyclic_di-GMP/3'3'-cGAMP_PDE"/>
</dbReference>